<evidence type="ECO:0000313" key="4">
    <source>
        <dbReference type="EMBL" id="QCI79867.1"/>
    </source>
</evidence>
<protein>
    <submittedName>
        <fullName evidence="4">Cation transporter</fullName>
    </submittedName>
</protein>
<evidence type="ECO:0000259" key="3">
    <source>
        <dbReference type="PROSITE" id="PS50846"/>
    </source>
</evidence>
<dbReference type="PROSITE" id="PS50846">
    <property type="entry name" value="HMA_2"/>
    <property type="match status" value="1"/>
</dbReference>
<dbReference type="Gene3D" id="3.30.70.100">
    <property type="match status" value="1"/>
</dbReference>
<keyword evidence="5" id="KW-1185">Reference proteome</keyword>
<dbReference type="InterPro" id="IPR036163">
    <property type="entry name" value="HMA_dom_sf"/>
</dbReference>
<feature type="signal peptide" evidence="2">
    <location>
        <begin position="1"/>
        <end position="21"/>
    </location>
</feature>
<dbReference type="GO" id="GO:0046872">
    <property type="term" value="F:metal ion binding"/>
    <property type="evidence" value="ECO:0007669"/>
    <property type="project" value="InterPro"/>
</dbReference>
<organism evidence="4 5">
    <name type="scientific">Hankyongella ginsenosidimutans</name>
    <dbReference type="NCBI Taxonomy" id="1763828"/>
    <lineage>
        <taxon>Bacteria</taxon>
        <taxon>Pseudomonadati</taxon>
        <taxon>Pseudomonadota</taxon>
        <taxon>Alphaproteobacteria</taxon>
        <taxon>Sphingomonadales</taxon>
        <taxon>Sphingomonadaceae</taxon>
        <taxon>Hankyongella</taxon>
    </lineage>
</organism>
<keyword evidence="2" id="KW-0732">Signal</keyword>
<dbReference type="Pfam" id="PF00403">
    <property type="entry name" value="HMA"/>
    <property type="match status" value="1"/>
</dbReference>
<name>A0A4D7C9X4_9SPHN</name>
<evidence type="ECO:0000256" key="2">
    <source>
        <dbReference type="SAM" id="SignalP"/>
    </source>
</evidence>
<feature type="compositionally biased region" description="Basic and acidic residues" evidence="1">
    <location>
        <begin position="23"/>
        <end position="32"/>
    </location>
</feature>
<dbReference type="CDD" id="cd00371">
    <property type="entry name" value="HMA"/>
    <property type="match status" value="1"/>
</dbReference>
<evidence type="ECO:0000256" key="1">
    <source>
        <dbReference type="SAM" id="MobiDB-lite"/>
    </source>
</evidence>
<dbReference type="EMBL" id="CP039704">
    <property type="protein sequence ID" value="QCI79867.1"/>
    <property type="molecule type" value="Genomic_DNA"/>
</dbReference>
<dbReference type="AlphaFoldDB" id="A0A4D7C9X4"/>
<feature type="region of interest" description="Disordered" evidence="1">
    <location>
        <begin position="21"/>
        <end position="41"/>
    </location>
</feature>
<dbReference type="SUPFAM" id="SSF55008">
    <property type="entry name" value="HMA, heavy metal-associated domain"/>
    <property type="match status" value="1"/>
</dbReference>
<reference evidence="5" key="1">
    <citation type="submission" date="2019-04" db="EMBL/GenBank/DDBJ databases">
        <title>Complete genome sequence of Sphingomonas sp. W1-2-3.</title>
        <authorList>
            <person name="Im W.T."/>
        </authorList>
    </citation>
    <scope>NUCLEOTIDE SEQUENCE [LARGE SCALE GENOMIC DNA]</scope>
    <source>
        <strain evidence="5">W1-2-3</strain>
    </source>
</reference>
<dbReference type="Proteomes" id="UP000298714">
    <property type="component" value="Chromosome"/>
</dbReference>
<evidence type="ECO:0000313" key="5">
    <source>
        <dbReference type="Proteomes" id="UP000298714"/>
    </source>
</evidence>
<proteinExistence type="predicted"/>
<dbReference type="InterPro" id="IPR006121">
    <property type="entry name" value="HMA_dom"/>
</dbReference>
<dbReference type="KEGG" id="hgn:E6W36_11195"/>
<accession>A0A4D7C9X4</accession>
<feature type="domain" description="HMA" evidence="3">
    <location>
        <begin position="47"/>
        <end position="114"/>
    </location>
</feature>
<feature type="chain" id="PRO_5020562278" evidence="2">
    <location>
        <begin position="22"/>
        <end position="125"/>
    </location>
</feature>
<sequence>MTALRILLAATLSLTPAVAQAQHTHDAAAHDHGRWRHPPNPPPAGAETAVVDVLGVVCDFCATALTKNFERRTEVSAARVDLDTKTLTLTFKPGQSMNDAQIGDLVIKSGYKLSAVRRSGAANEA</sequence>
<gene>
    <name evidence="4" type="ORF">E6W36_11195</name>
</gene>
<dbReference type="RefSeq" id="WP_222872707.1">
    <property type="nucleotide sequence ID" value="NZ_CP039704.1"/>
</dbReference>